<feature type="domain" description="Schlafen group 3-like DNA/RNA helicase" evidence="1">
    <location>
        <begin position="1"/>
        <end position="22"/>
    </location>
</feature>
<organism evidence="2 3">
    <name type="scientific">Acetobacter pasteurianus</name>
    <name type="common">Acetobacter turbidans</name>
    <dbReference type="NCBI Taxonomy" id="438"/>
    <lineage>
        <taxon>Bacteria</taxon>
        <taxon>Pseudomonadati</taxon>
        <taxon>Pseudomonadota</taxon>
        <taxon>Alphaproteobacteria</taxon>
        <taxon>Acetobacterales</taxon>
        <taxon>Acetobacteraceae</taxon>
        <taxon>Acetobacter</taxon>
    </lineage>
</organism>
<evidence type="ECO:0000259" key="1">
    <source>
        <dbReference type="Pfam" id="PF09848"/>
    </source>
</evidence>
<comment type="caution">
    <text evidence="2">The sequence shown here is derived from an EMBL/GenBank/DDBJ whole genome shotgun (WGS) entry which is preliminary data.</text>
</comment>
<evidence type="ECO:0000313" key="2">
    <source>
        <dbReference type="EMBL" id="OAZ62963.1"/>
    </source>
</evidence>
<protein>
    <recommendedName>
        <fullName evidence="1">Schlafen group 3-like DNA/RNA helicase domain-containing protein</fullName>
    </recommendedName>
</protein>
<evidence type="ECO:0000313" key="3">
    <source>
        <dbReference type="Proteomes" id="UP000093796"/>
    </source>
</evidence>
<reference evidence="2 3" key="1">
    <citation type="submission" date="2016-05" db="EMBL/GenBank/DDBJ databases">
        <title>Genome sequencing of Acetobacter pasteurianus strain SRCM100623.</title>
        <authorList>
            <person name="Song Y.R."/>
        </authorList>
    </citation>
    <scope>NUCLEOTIDE SEQUENCE [LARGE SCALE GENOMIC DNA]</scope>
    <source>
        <strain evidence="2 3">SRCM100623</strain>
    </source>
</reference>
<dbReference type="PATRIC" id="fig|438.15.peg.2875"/>
<dbReference type="Proteomes" id="UP000093796">
    <property type="component" value="Unassembled WGS sequence"/>
</dbReference>
<dbReference type="Pfam" id="PF09848">
    <property type="entry name" value="SLFN-g3_helicase"/>
    <property type="match status" value="1"/>
</dbReference>
<dbReference type="AlphaFoldDB" id="A0A1A0CJ23"/>
<gene>
    <name evidence="2" type="ORF">SRCM100623_02596</name>
</gene>
<sequence length="37" mass="4311">MLNAINVLMTRAVRGLYLYAHDPALRKKLLQEQSLRN</sequence>
<name>A0A1A0CJ23_ACEPA</name>
<accession>A0A1A0CJ23</accession>
<proteinExistence type="predicted"/>
<dbReference type="InterPro" id="IPR018647">
    <property type="entry name" value="SLFN_3-like_DNA/RNA_helicase"/>
</dbReference>
<dbReference type="EMBL" id="LYUD01000149">
    <property type="protein sequence ID" value="OAZ62963.1"/>
    <property type="molecule type" value="Genomic_DNA"/>
</dbReference>